<reference evidence="2" key="1">
    <citation type="journal article" date="2019" name="Science">
        <title>Mutation of a bHLH transcription factor allowed almond domestication.</title>
        <authorList>
            <person name="Sanchez-Perez R."/>
            <person name="Pavan S."/>
            <person name="Mazzeo R."/>
            <person name="Moldovan C."/>
            <person name="Aiese Cigliano R."/>
            <person name="Del Cueto J."/>
            <person name="Ricciardi F."/>
            <person name="Lotti C."/>
            <person name="Ricciardi L."/>
            <person name="Dicenta F."/>
            <person name="Lopez-Marques R.L."/>
            <person name="Lindberg Moller B."/>
        </authorList>
    </citation>
    <scope>NUCLEOTIDE SEQUENCE</scope>
</reference>
<dbReference type="PANTHER" id="PTHR11439:SF455">
    <property type="entry name" value="RLK (RECEPTOR-LIKE PROTEIN KINASE) 8, PUTATIVE-RELATED"/>
    <property type="match status" value="1"/>
</dbReference>
<feature type="chain" id="PRO_5021382145" description="Reverse transcriptase Ty1/copia-type domain-containing protein" evidence="1">
    <location>
        <begin position="20"/>
        <end position="203"/>
    </location>
</feature>
<keyword evidence="1" id="KW-0732">Signal</keyword>
<feature type="non-terminal residue" evidence="2">
    <location>
        <position position="1"/>
    </location>
</feature>
<evidence type="ECO:0000313" key="2">
    <source>
        <dbReference type="EMBL" id="BBH02352.1"/>
    </source>
</evidence>
<proteinExistence type="predicted"/>
<protein>
    <recommendedName>
        <fullName evidence="3">Reverse transcriptase Ty1/copia-type domain-containing protein</fullName>
    </recommendedName>
</protein>
<gene>
    <name evidence="2" type="ORF">Prudu_012890</name>
</gene>
<evidence type="ECO:0000256" key="1">
    <source>
        <dbReference type="SAM" id="SignalP"/>
    </source>
</evidence>
<evidence type="ECO:0008006" key="3">
    <source>
        <dbReference type="Google" id="ProtNLM"/>
    </source>
</evidence>
<sequence length="203" mass="23072">DSWFHILTLAKFPLRLLYCCSMSMAFKLGSNLELVTYVIQELGEVFELKDLGKLRYFLGLEVQYHSSGKSLIKKAAMDTCKPCNTPSKPHHQVLEDEGILLQDPTPFRSIIGALQYLTFTRPDIAFAVNTVCQFMHTLRDIHFGLQGTLHFGITFSLRPMVLSDIVMRIGLRIPIQADQHRVCCLSQFQSYILVLKEACICLS</sequence>
<name>A0A4Y1RDV4_PRUDU</name>
<dbReference type="EMBL" id="AP019300">
    <property type="protein sequence ID" value="BBH02352.1"/>
    <property type="molecule type" value="Genomic_DNA"/>
</dbReference>
<dbReference type="AlphaFoldDB" id="A0A4Y1RDV4"/>
<feature type="signal peptide" evidence="1">
    <location>
        <begin position="1"/>
        <end position="19"/>
    </location>
</feature>
<accession>A0A4Y1RDV4</accession>
<organism evidence="2">
    <name type="scientific">Prunus dulcis</name>
    <name type="common">Almond</name>
    <name type="synonym">Amygdalus dulcis</name>
    <dbReference type="NCBI Taxonomy" id="3755"/>
    <lineage>
        <taxon>Eukaryota</taxon>
        <taxon>Viridiplantae</taxon>
        <taxon>Streptophyta</taxon>
        <taxon>Embryophyta</taxon>
        <taxon>Tracheophyta</taxon>
        <taxon>Spermatophyta</taxon>
        <taxon>Magnoliopsida</taxon>
        <taxon>eudicotyledons</taxon>
        <taxon>Gunneridae</taxon>
        <taxon>Pentapetalae</taxon>
        <taxon>rosids</taxon>
        <taxon>fabids</taxon>
        <taxon>Rosales</taxon>
        <taxon>Rosaceae</taxon>
        <taxon>Amygdaloideae</taxon>
        <taxon>Amygdaleae</taxon>
        <taxon>Prunus</taxon>
    </lineage>
</organism>
<dbReference type="PANTHER" id="PTHR11439">
    <property type="entry name" value="GAG-POL-RELATED RETROTRANSPOSON"/>
    <property type="match status" value="1"/>
</dbReference>